<gene>
    <name evidence="1" type="ORF">OL497_20590</name>
</gene>
<organism evidence="1 2">
    <name type="scientific">Chitinophaga nivalis</name>
    <dbReference type="NCBI Taxonomy" id="2991709"/>
    <lineage>
        <taxon>Bacteria</taxon>
        <taxon>Pseudomonadati</taxon>
        <taxon>Bacteroidota</taxon>
        <taxon>Chitinophagia</taxon>
        <taxon>Chitinophagales</taxon>
        <taxon>Chitinophagaceae</taxon>
        <taxon>Chitinophaga</taxon>
    </lineage>
</organism>
<name>A0ABT3IQP3_9BACT</name>
<keyword evidence="2" id="KW-1185">Reference proteome</keyword>
<sequence>MANSKKIIISIDKAGYVKAEISGAKGAACKEYIALVEELVNGKAVDETLTAEYYQQETGQSNESPISNQQ</sequence>
<protein>
    <submittedName>
        <fullName evidence="1">DUF2997 domain-containing protein</fullName>
    </submittedName>
</protein>
<evidence type="ECO:0000313" key="2">
    <source>
        <dbReference type="Proteomes" id="UP001207742"/>
    </source>
</evidence>
<proteinExistence type="predicted"/>
<dbReference type="Proteomes" id="UP001207742">
    <property type="component" value="Unassembled WGS sequence"/>
</dbReference>
<comment type="caution">
    <text evidence="1">The sequence shown here is derived from an EMBL/GenBank/DDBJ whole genome shotgun (WGS) entry which is preliminary data.</text>
</comment>
<dbReference type="RefSeq" id="WP_264733128.1">
    <property type="nucleotide sequence ID" value="NZ_JAPDNR010000001.1"/>
</dbReference>
<reference evidence="1 2" key="1">
    <citation type="submission" date="2022-10" db="EMBL/GenBank/DDBJ databases">
        <title>Chitinophaga nivalis PC15 sp. nov., isolated from Pyeongchang county, South Korea.</title>
        <authorList>
            <person name="Trinh H.N."/>
        </authorList>
    </citation>
    <scope>NUCLEOTIDE SEQUENCE [LARGE SCALE GENOMIC DNA]</scope>
    <source>
        <strain evidence="1 2">PC14</strain>
    </source>
</reference>
<dbReference type="InterPro" id="IPR021375">
    <property type="entry name" value="DUF2997"/>
</dbReference>
<evidence type="ECO:0000313" key="1">
    <source>
        <dbReference type="EMBL" id="MCW3486312.1"/>
    </source>
</evidence>
<dbReference type="Pfam" id="PF11211">
    <property type="entry name" value="DUF2997"/>
    <property type="match status" value="1"/>
</dbReference>
<accession>A0ABT3IQP3</accession>
<dbReference type="EMBL" id="JAPDNS010000002">
    <property type="protein sequence ID" value="MCW3486312.1"/>
    <property type="molecule type" value="Genomic_DNA"/>
</dbReference>